<evidence type="ECO:0000256" key="1">
    <source>
        <dbReference type="SAM" id="MobiDB-lite"/>
    </source>
</evidence>
<reference evidence="2 3" key="1">
    <citation type="submission" date="2013-11" db="EMBL/GenBank/DDBJ databases">
        <title>Genome sequencing of Stegodyphus mimosarum.</title>
        <authorList>
            <person name="Bechsgaard J."/>
        </authorList>
    </citation>
    <scope>NUCLEOTIDE SEQUENCE [LARGE SCALE GENOMIC DNA]</scope>
</reference>
<sequence length="66" mass="6924">MSDASPPSSGSAIRQVERKPTIGCAGSPITTTALICTYRNVSCQKLSSKAETANIQIAINGPRNME</sequence>
<feature type="non-terminal residue" evidence="2">
    <location>
        <position position="66"/>
    </location>
</feature>
<evidence type="ECO:0000313" key="2">
    <source>
        <dbReference type="EMBL" id="KFM82681.1"/>
    </source>
</evidence>
<protein>
    <submittedName>
        <fullName evidence="2">Uncharacterized protein</fullName>
    </submittedName>
</protein>
<feature type="compositionally biased region" description="Polar residues" evidence="1">
    <location>
        <begin position="1"/>
        <end position="12"/>
    </location>
</feature>
<gene>
    <name evidence="2" type="ORF">X975_12484</name>
</gene>
<accession>A0A087UZ92</accession>
<dbReference type="AlphaFoldDB" id="A0A087UZ92"/>
<organism evidence="2 3">
    <name type="scientific">Stegodyphus mimosarum</name>
    <name type="common">African social velvet spider</name>
    <dbReference type="NCBI Taxonomy" id="407821"/>
    <lineage>
        <taxon>Eukaryota</taxon>
        <taxon>Metazoa</taxon>
        <taxon>Ecdysozoa</taxon>
        <taxon>Arthropoda</taxon>
        <taxon>Chelicerata</taxon>
        <taxon>Arachnida</taxon>
        <taxon>Araneae</taxon>
        <taxon>Araneomorphae</taxon>
        <taxon>Entelegynae</taxon>
        <taxon>Eresoidea</taxon>
        <taxon>Eresidae</taxon>
        <taxon>Stegodyphus</taxon>
    </lineage>
</organism>
<name>A0A087UZ92_STEMI</name>
<evidence type="ECO:0000313" key="3">
    <source>
        <dbReference type="Proteomes" id="UP000054359"/>
    </source>
</evidence>
<proteinExistence type="predicted"/>
<feature type="region of interest" description="Disordered" evidence="1">
    <location>
        <begin position="1"/>
        <end position="22"/>
    </location>
</feature>
<dbReference type="EMBL" id="KK122418">
    <property type="protein sequence ID" value="KFM82681.1"/>
    <property type="molecule type" value="Genomic_DNA"/>
</dbReference>
<keyword evidence="3" id="KW-1185">Reference proteome</keyword>
<dbReference type="Proteomes" id="UP000054359">
    <property type="component" value="Unassembled WGS sequence"/>
</dbReference>